<dbReference type="Gene3D" id="3.40.50.360">
    <property type="match status" value="1"/>
</dbReference>
<evidence type="ECO:0000259" key="3">
    <source>
        <dbReference type="PROSITE" id="PS50902"/>
    </source>
</evidence>
<keyword evidence="5" id="KW-1185">Reference proteome</keyword>
<feature type="region of interest" description="Disordered" evidence="1">
    <location>
        <begin position="33"/>
        <end position="62"/>
    </location>
</feature>
<accession>A0A4Z0RAN6</accession>
<reference evidence="4 5" key="1">
    <citation type="submission" date="2019-03" db="EMBL/GenBank/DDBJ databases">
        <title>Draft Genome Sequence of Desulfosporosinus fructosivorans Strain 63.6F, Isolated from Marine Sediment in the Baltic Sea.</title>
        <authorList>
            <person name="Hausmann B."/>
            <person name="Vandieken V."/>
            <person name="Pjevac P."/>
            <person name="Schreck K."/>
            <person name="Herbold C.W."/>
            <person name="Loy A."/>
        </authorList>
    </citation>
    <scope>NUCLEOTIDE SEQUENCE [LARGE SCALE GENOMIC DNA]</scope>
    <source>
        <strain evidence="4 5">63.6F</strain>
    </source>
</reference>
<gene>
    <name evidence="4" type="ORF">E4K67_07090</name>
</gene>
<dbReference type="OrthoDB" id="9806505at2"/>
<name>A0A4Z0RAN6_9FIRM</name>
<dbReference type="EMBL" id="SPQQ01000002">
    <property type="protein sequence ID" value="TGE39217.1"/>
    <property type="molecule type" value="Genomic_DNA"/>
</dbReference>
<feature type="domain" description="Flavodoxin-like" evidence="3">
    <location>
        <begin position="68"/>
        <end position="221"/>
    </location>
</feature>
<dbReference type="GO" id="GO:0016651">
    <property type="term" value="F:oxidoreductase activity, acting on NAD(P)H"/>
    <property type="evidence" value="ECO:0007669"/>
    <property type="project" value="UniProtKB-ARBA"/>
</dbReference>
<feature type="compositionally biased region" description="Basic and acidic residues" evidence="1">
    <location>
        <begin position="37"/>
        <end position="46"/>
    </location>
</feature>
<dbReference type="InterPro" id="IPR008254">
    <property type="entry name" value="Flavodoxin/NO_synth"/>
</dbReference>
<evidence type="ECO:0000313" key="5">
    <source>
        <dbReference type="Proteomes" id="UP000298460"/>
    </source>
</evidence>
<evidence type="ECO:0000256" key="2">
    <source>
        <dbReference type="SAM" id="SignalP"/>
    </source>
</evidence>
<dbReference type="InterPro" id="IPR029039">
    <property type="entry name" value="Flavoprotein-like_sf"/>
</dbReference>
<dbReference type="PROSITE" id="PS51318">
    <property type="entry name" value="TAT"/>
    <property type="match status" value="1"/>
</dbReference>
<keyword evidence="2" id="KW-0732">Signal</keyword>
<proteinExistence type="predicted"/>
<sequence>MKRRKFIVGAGAGLAALMLGGCGFLPKDNAQQNVAPAEKDSNKLTAEDSNIQTSEENNTQTSEKEKKILIAYFSHTGHTNTFAEIIQKEVGSDLFAIEPQDAYPIDHDTVVQQARGEVDSQYKPKLSNQIPDIRSYDIIFIGTPIWWYSVAPPVRTFLTDYDLADKTIIPFSTHKGSGLSGIDKTMQELQPKTKVLEGLAIWDDQAKDKQADIVSWLQRLNV</sequence>
<feature type="chain" id="PRO_5038765332" evidence="2">
    <location>
        <begin position="21"/>
        <end position="222"/>
    </location>
</feature>
<evidence type="ECO:0000256" key="1">
    <source>
        <dbReference type="SAM" id="MobiDB-lite"/>
    </source>
</evidence>
<feature type="compositionally biased region" description="Polar residues" evidence="1">
    <location>
        <begin position="47"/>
        <end position="61"/>
    </location>
</feature>
<feature type="signal peptide" evidence="2">
    <location>
        <begin position="1"/>
        <end position="20"/>
    </location>
</feature>
<dbReference type="SUPFAM" id="SSF52218">
    <property type="entry name" value="Flavoproteins"/>
    <property type="match status" value="1"/>
</dbReference>
<dbReference type="GO" id="GO:0010181">
    <property type="term" value="F:FMN binding"/>
    <property type="evidence" value="ECO:0007669"/>
    <property type="project" value="InterPro"/>
</dbReference>
<dbReference type="Pfam" id="PF12682">
    <property type="entry name" value="Flavodoxin_4"/>
    <property type="match status" value="1"/>
</dbReference>
<dbReference type="RefSeq" id="WP_135545712.1">
    <property type="nucleotide sequence ID" value="NZ_SPQQ01000002.1"/>
</dbReference>
<evidence type="ECO:0000313" key="4">
    <source>
        <dbReference type="EMBL" id="TGE39217.1"/>
    </source>
</evidence>
<dbReference type="Proteomes" id="UP000298460">
    <property type="component" value="Unassembled WGS sequence"/>
</dbReference>
<dbReference type="AlphaFoldDB" id="A0A4Z0RAN6"/>
<dbReference type="PANTHER" id="PTHR39201:SF1">
    <property type="entry name" value="FLAVODOXIN-LIKE DOMAIN-CONTAINING PROTEIN"/>
    <property type="match status" value="1"/>
</dbReference>
<comment type="caution">
    <text evidence="4">The sequence shown here is derived from an EMBL/GenBank/DDBJ whole genome shotgun (WGS) entry which is preliminary data.</text>
</comment>
<dbReference type="PROSITE" id="PS51257">
    <property type="entry name" value="PROKAR_LIPOPROTEIN"/>
    <property type="match status" value="1"/>
</dbReference>
<dbReference type="InterPro" id="IPR006311">
    <property type="entry name" value="TAT_signal"/>
</dbReference>
<dbReference type="PANTHER" id="PTHR39201">
    <property type="entry name" value="EXPORTED PROTEIN-RELATED"/>
    <property type="match status" value="1"/>
</dbReference>
<dbReference type="PROSITE" id="PS50902">
    <property type="entry name" value="FLAVODOXIN_LIKE"/>
    <property type="match status" value="1"/>
</dbReference>
<organism evidence="4 5">
    <name type="scientific">Desulfosporosinus fructosivorans</name>
    <dbReference type="NCBI Taxonomy" id="2018669"/>
    <lineage>
        <taxon>Bacteria</taxon>
        <taxon>Bacillati</taxon>
        <taxon>Bacillota</taxon>
        <taxon>Clostridia</taxon>
        <taxon>Eubacteriales</taxon>
        <taxon>Desulfitobacteriaceae</taxon>
        <taxon>Desulfosporosinus</taxon>
    </lineage>
</organism>
<protein>
    <submittedName>
        <fullName evidence="4">Flavodoxin</fullName>
    </submittedName>
</protein>